<evidence type="ECO:0000313" key="2">
    <source>
        <dbReference type="EMBL" id="KAK2625689.1"/>
    </source>
</evidence>
<sequence length="201" mass="20741">MSVRNPTHGTKVTDPNAPEVRESAGAIASDSLAAESTRADAGFAENRNSEPQGVSDSNSTFANENTSGATRLDPASDAEARMAEADRAEEKKLGVAATSYQTHPSSGRASDIGTAPSHASSQFQDTTRPKGANLTEGGFDSRDSKNASFNSEIGSRDDPGRLAEQKFQRDNAGASAVTGLPNEQGTAGNNTYDSLGGDTSA</sequence>
<protein>
    <submittedName>
        <fullName evidence="2">Uncharacterized protein</fullName>
    </submittedName>
</protein>
<proteinExistence type="predicted"/>
<feature type="compositionally biased region" description="Polar residues" evidence="1">
    <location>
        <begin position="98"/>
        <end position="108"/>
    </location>
</feature>
<name>A0AAD9SZ95_9HELO</name>
<feature type="compositionally biased region" description="Basic and acidic residues" evidence="1">
    <location>
        <begin position="78"/>
        <end position="93"/>
    </location>
</feature>
<dbReference type="Proteomes" id="UP001285354">
    <property type="component" value="Unassembled WGS sequence"/>
</dbReference>
<reference evidence="2" key="1">
    <citation type="submission" date="2023-06" db="EMBL/GenBank/DDBJ databases">
        <title>Draft genome of Marssonina rosae.</title>
        <authorList>
            <person name="Cheng Q."/>
        </authorList>
    </citation>
    <scope>NUCLEOTIDE SEQUENCE</scope>
    <source>
        <strain evidence="2">R4</strain>
    </source>
</reference>
<evidence type="ECO:0000256" key="1">
    <source>
        <dbReference type="SAM" id="MobiDB-lite"/>
    </source>
</evidence>
<feature type="compositionally biased region" description="Polar residues" evidence="1">
    <location>
        <begin position="49"/>
        <end position="69"/>
    </location>
</feature>
<organism evidence="2 3">
    <name type="scientific">Diplocarpon rosae</name>
    <dbReference type="NCBI Taxonomy" id="946125"/>
    <lineage>
        <taxon>Eukaryota</taxon>
        <taxon>Fungi</taxon>
        <taxon>Dikarya</taxon>
        <taxon>Ascomycota</taxon>
        <taxon>Pezizomycotina</taxon>
        <taxon>Leotiomycetes</taxon>
        <taxon>Helotiales</taxon>
        <taxon>Drepanopezizaceae</taxon>
        <taxon>Diplocarpon</taxon>
    </lineage>
</organism>
<comment type="caution">
    <text evidence="2">The sequence shown here is derived from an EMBL/GenBank/DDBJ whole genome shotgun (WGS) entry which is preliminary data.</text>
</comment>
<dbReference type="EMBL" id="JAUBYV010000007">
    <property type="protein sequence ID" value="KAK2625689.1"/>
    <property type="molecule type" value="Genomic_DNA"/>
</dbReference>
<feature type="compositionally biased region" description="Basic and acidic residues" evidence="1">
    <location>
        <begin position="154"/>
        <end position="169"/>
    </location>
</feature>
<feature type="region of interest" description="Disordered" evidence="1">
    <location>
        <begin position="1"/>
        <end position="201"/>
    </location>
</feature>
<dbReference type="AlphaFoldDB" id="A0AAD9SZ95"/>
<feature type="compositionally biased region" description="Polar residues" evidence="1">
    <location>
        <begin position="117"/>
        <end position="126"/>
    </location>
</feature>
<gene>
    <name evidence="2" type="ORF">QTJ16_005001</name>
</gene>
<keyword evidence="3" id="KW-1185">Reference proteome</keyword>
<feature type="compositionally biased region" description="Polar residues" evidence="1">
    <location>
        <begin position="181"/>
        <end position="201"/>
    </location>
</feature>
<accession>A0AAD9SZ95</accession>
<evidence type="ECO:0000313" key="3">
    <source>
        <dbReference type="Proteomes" id="UP001285354"/>
    </source>
</evidence>
<feature type="compositionally biased region" description="Polar residues" evidence="1">
    <location>
        <begin position="1"/>
        <end position="10"/>
    </location>
</feature>